<evidence type="ECO:0000313" key="2">
    <source>
        <dbReference type="Proteomes" id="UP000004995"/>
    </source>
</evidence>
<accession>K3YM11</accession>
<reference evidence="1" key="2">
    <citation type="submission" date="2018-08" db="UniProtKB">
        <authorList>
            <consortium name="EnsemblPlants"/>
        </authorList>
    </citation>
    <scope>IDENTIFICATION</scope>
    <source>
        <strain evidence="1">Yugu1</strain>
    </source>
</reference>
<keyword evidence="2" id="KW-1185">Reference proteome</keyword>
<proteinExistence type="predicted"/>
<organism evidence="1 2">
    <name type="scientific">Setaria italica</name>
    <name type="common">Foxtail millet</name>
    <name type="synonym">Panicum italicum</name>
    <dbReference type="NCBI Taxonomy" id="4555"/>
    <lineage>
        <taxon>Eukaryota</taxon>
        <taxon>Viridiplantae</taxon>
        <taxon>Streptophyta</taxon>
        <taxon>Embryophyta</taxon>
        <taxon>Tracheophyta</taxon>
        <taxon>Spermatophyta</taxon>
        <taxon>Magnoliopsida</taxon>
        <taxon>Liliopsida</taxon>
        <taxon>Poales</taxon>
        <taxon>Poaceae</taxon>
        <taxon>PACMAD clade</taxon>
        <taxon>Panicoideae</taxon>
        <taxon>Panicodae</taxon>
        <taxon>Paniceae</taxon>
        <taxon>Cenchrinae</taxon>
        <taxon>Setaria</taxon>
    </lineage>
</organism>
<dbReference type="EnsemblPlants" id="KQL02912">
    <property type="protein sequence ID" value="KQL02912"/>
    <property type="gene ID" value="SETIT_015287mg"/>
</dbReference>
<reference evidence="2" key="1">
    <citation type="journal article" date="2012" name="Nat. Biotechnol.">
        <title>Reference genome sequence of the model plant Setaria.</title>
        <authorList>
            <person name="Bennetzen J.L."/>
            <person name="Schmutz J."/>
            <person name="Wang H."/>
            <person name="Percifield R."/>
            <person name="Hawkins J."/>
            <person name="Pontaroli A.C."/>
            <person name="Estep M."/>
            <person name="Feng L."/>
            <person name="Vaughn J.N."/>
            <person name="Grimwood J."/>
            <person name="Jenkins J."/>
            <person name="Barry K."/>
            <person name="Lindquist E."/>
            <person name="Hellsten U."/>
            <person name="Deshpande S."/>
            <person name="Wang X."/>
            <person name="Wu X."/>
            <person name="Mitros T."/>
            <person name="Triplett J."/>
            <person name="Yang X."/>
            <person name="Ye C.Y."/>
            <person name="Mauro-Herrera M."/>
            <person name="Wang L."/>
            <person name="Li P."/>
            <person name="Sharma M."/>
            <person name="Sharma R."/>
            <person name="Ronald P.C."/>
            <person name="Panaud O."/>
            <person name="Kellogg E.A."/>
            <person name="Brutnell T.P."/>
            <person name="Doust A.N."/>
            <person name="Tuskan G.A."/>
            <person name="Rokhsar D."/>
            <person name="Devos K.M."/>
        </authorList>
    </citation>
    <scope>NUCLEOTIDE SEQUENCE [LARGE SCALE GENOMIC DNA]</scope>
    <source>
        <strain evidence="2">cv. Yugu1</strain>
    </source>
</reference>
<dbReference type="AlphaFoldDB" id="K3YM11"/>
<dbReference type="EMBL" id="AGNK02004020">
    <property type="status" value="NOT_ANNOTATED_CDS"/>
    <property type="molecule type" value="Genomic_DNA"/>
</dbReference>
<evidence type="ECO:0000313" key="1">
    <source>
        <dbReference type="EnsemblPlants" id="KQL02912"/>
    </source>
</evidence>
<sequence>MEPVEGKKPKRVFEDRQCEPVQVVQEIKEEMMFEDLCVSVLFFSGTRSLFNYVL</sequence>
<dbReference type="InParanoid" id="K3YM11"/>
<name>K3YM11_SETIT</name>
<protein>
    <submittedName>
        <fullName evidence="1">Uncharacterized protein</fullName>
    </submittedName>
</protein>
<dbReference type="Proteomes" id="UP000004995">
    <property type="component" value="Unassembled WGS sequence"/>
</dbReference>
<dbReference type="HOGENOM" id="CLU_3053995_0_0_1"/>
<dbReference type="Gramene" id="KQL02912">
    <property type="protein sequence ID" value="KQL02912"/>
    <property type="gene ID" value="SETIT_015287mg"/>
</dbReference>